<dbReference type="AlphaFoldDB" id="A0A6H5GGJ4"/>
<accession>A0A6H5GGJ4</accession>
<reference evidence="1 2" key="1">
    <citation type="submission" date="2020-02" db="EMBL/GenBank/DDBJ databases">
        <authorList>
            <person name="Ferguson B K."/>
        </authorList>
    </citation>
    <scope>NUCLEOTIDE SEQUENCE [LARGE SCALE GENOMIC DNA]</scope>
</reference>
<gene>
    <name evidence="1" type="ORF">NTEN_LOCUS8383</name>
</gene>
<protein>
    <submittedName>
        <fullName evidence="1">Uncharacterized protein</fullName>
    </submittedName>
</protein>
<evidence type="ECO:0000313" key="1">
    <source>
        <dbReference type="EMBL" id="CAB0002596.1"/>
    </source>
</evidence>
<sequence>MSEFRRKGLSHQPAHHHIMTLRNRHRTTHQKPVTLPTPVSAPVTTRQYRRRRLLRKSGAWETSRALTMFKVRWRIEDVLQQSYTFAIFEQEMRPPICCGTRKPPHMGVMSPSLPKIMQ</sequence>
<proteinExistence type="predicted"/>
<keyword evidence="2" id="KW-1185">Reference proteome</keyword>
<evidence type="ECO:0000313" key="2">
    <source>
        <dbReference type="Proteomes" id="UP000479000"/>
    </source>
</evidence>
<organism evidence="1 2">
    <name type="scientific">Nesidiocoris tenuis</name>
    <dbReference type="NCBI Taxonomy" id="355587"/>
    <lineage>
        <taxon>Eukaryota</taxon>
        <taxon>Metazoa</taxon>
        <taxon>Ecdysozoa</taxon>
        <taxon>Arthropoda</taxon>
        <taxon>Hexapoda</taxon>
        <taxon>Insecta</taxon>
        <taxon>Pterygota</taxon>
        <taxon>Neoptera</taxon>
        <taxon>Paraneoptera</taxon>
        <taxon>Hemiptera</taxon>
        <taxon>Heteroptera</taxon>
        <taxon>Panheteroptera</taxon>
        <taxon>Cimicomorpha</taxon>
        <taxon>Miridae</taxon>
        <taxon>Dicyphina</taxon>
        <taxon>Nesidiocoris</taxon>
    </lineage>
</organism>
<dbReference type="EMBL" id="CADCXU010012689">
    <property type="protein sequence ID" value="CAB0002596.1"/>
    <property type="molecule type" value="Genomic_DNA"/>
</dbReference>
<name>A0A6H5GGJ4_9HEMI</name>
<dbReference type="Proteomes" id="UP000479000">
    <property type="component" value="Unassembled WGS sequence"/>
</dbReference>